<protein>
    <submittedName>
        <fullName evidence="6">TraR/DksA family transcriptional regulator</fullName>
    </submittedName>
</protein>
<keyword evidence="1" id="KW-0479">Metal-binding</keyword>
<evidence type="ECO:0000256" key="2">
    <source>
        <dbReference type="ARBA" id="ARBA00022771"/>
    </source>
</evidence>
<dbReference type="Proteomes" id="UP000294835">
    <property type="component" value="Unassembled WGS sequence"/>
</dbReference>
<dbReference type="PROSITE" id="PS51128">
    <property type="entry name" value="ZF_DKSA_2"/>
    <property type="match status" value="1"/>
</dbReference>
<evidence type="ECO:0000256" key="3">
    <source>
        <dbReference type="ARBA" id="ARBA00022833"/>
    </source>
</evidence>
<evidence type="ECO:0000313" key="6">
    <source>
        <dbReference type="EMBL" id="TCP42320.1"/>
    </source>
</evidence>
<proteinExistence type="predicted"/>
<dbReference type="Gene3D" id="1.20.120.910">
    <property type="entry name" value="DksA, coiled-coil domain"/>
    <property type="match status" value="1"/>
</dbReference>
<evidence type="ECO:0000313" key="7">
    <source>
        <dbReference type="Proteomes" id="UP000294835"/>
    </source>
</evidence>
<keyword evidence="2" id="KW-0863">Zinc-finger</keyword>
<dbReference type="RefSeq" id="WP_132461454.1">
    <property type="nucleotide sequence ID" value="NZ_SLXP01000003.1"/>
</dbReference>
<organism evidence="6 7">
    <name type="scientific">Rhodovulum marinum</name>
    <dbReference type="NCBI Taxonomy" id="320662"/>
    <lineage>
        <taxon>Bacteria</taxon>
        <taxon>Pseudomonadati</taxon>
        <taxon>Pseudomonadota</taxon>
        <taxon>Alphaproteobacteria</taxon>
        <taxon>Rhodobacterales</taxon>
        <taxon>Paracoccaceae</taxon>
        <taxon>Rhodovulum</taxon>
    </lineage>
</organism>
<evidence type="ECO:0000259" key="5">
    <source>
        <dbReference type="Pfam" id="PF01258"/>
    </source>
</evidence>
<feature type="zinc finger region" description="dksA C4-type" evidence="4">
    <location>
        <begin position="81"/>
        <end position="105"/>
    </location>
</feature>
<dbReference type="AlphaFoldDB" id="A0A4R2Q1F6"/>
<dbReference type="EMBL" id="SLXP01000003">
    <property type="protein sequence ID" value="TCP42320.1"/>
    <property type="molecule type" value="Genomic_DNA"/>
</dbReference>
<dbReference type="GO" id="GO:0008270">
    <property type="term" value="F:zinc ion binding"/>
    <property type="evidence" value="ECO:0007669"/>
    <property type="project" value="UniProtKB-KW"/>
</dbReference>
<dbReference type="Pfam" id="PF01258">
    <property type="entry name" value="zf-dskA_traR"/>
    <property type="match status" value="1"/>
</dbReference>
<name>A0A4R2Q1F6_9RHOB</name>
<dbReference type="OrthoDB" id="1121111at2"/>
<feature type="domain" description="Zinc finger DksA/TraR C4-type" evidence="5">
    <location>
        <begin position="76"/>
        <end position="107"/>
    </location>
</feature>
<comment type="caution">
    <text evidence="6">The sequence shown here is derived from an EMBL/GenBank/DDBJ whole genome shotgun (WGS) entry which is preliminary data.</text>
</comment>
<reference evidence="6 7" key="1">
    <citation type="submission" date="2019-03" db="EMBL/GenBank/DDBJ databases">
        <title>Genomic Encyclopedia of Type Strains, Phase IV (KMG-IV): sequencing the most valuable type-strain genomes for metagenomic binning, comparative biology and taxonomic classification.</title>
        <authorList>
            <person name="Goeker M."/>
        </authorList>
    </citation>
    <scope>NUCLEOTIDE SEQUENCE [LARGE SCALE GENOMIC DNA]</scope>
    <source>
        <strain evidence="6 7">DSM 18063</strain>
    </source>
</reference>
<keyword evidence="7" id="KW-1185">Reference proteome</keyword>
<gene>
    <name evidence="6" type="ORF">EV662_103227</name>
</gene>
<keyword evidence="3" id="KW-0862">Zinc</keyword>
<evidence type="ECO:0000256" key="4">
    <source>
        <dbReference type="PROSITE-ProRule" id="PRU00510"/>
    </source>
</evidence>
<dbReference type="InterPro" id="IPR000962">
    <property type="entry name" value="Znf_DskA_TraR"/>
</dbReference>
<sequence length="107" mass="11756">MDERRIRECQAQLLTILKDAETGADDTRTGELDQQSVGRLSRMDAIQRQAMAKAQQARHAGAERRIRAALPLIQAGEVGHCTECGDEIAEKRLALDPTAPTCINCAR</sequence>
<dbReference type="SUPFAM" id="SSF57716">
    <property type="entry name" value="Glucocorticoid receptor-like (DNA-binding domain)"/>
    <property type="match status" value="1"/>
</dbReference>
<accession>A0A4R2Q1F6</accession>
<evidence type="ECO:0000256" key="1">
    <source>
        <dbReference type="ARBA" id="ARBA00022723"/>
    </source>
</evidence>